<dbReference type="Proteomes" id="UP000789759">
    <property type="component" value="Unassembled WGS sequence"/>
</dbReference>
<name>A0A9N9JIX9_9GLOM</name>
<evidence type="ECO:0000313" key="3">
    <source>
        <dbReference type="Proteomes" id="UP000789759"/>
    </source>
</evidence>
<proteinExistence type="predicted"/>
<dbReference type="InterPro" id="IPR011009">
    <property type="entry name" value="Kinase-like_dom_sf"/>
</dbReference>
<organism evidence="2 3">
    <name type="scientific">Cetraspora pellucida</name>
    <dbReference type="NCBI Taxonomy" id="1433469"/>
    <lineage>
        <taxon>Eukaryota</taxon>
        <taxon>Fungi</taxon>
        <taxon>Fungi incertae sedis</taxon>
        <taxon>Mucoromycota</taxon>
        <taxon>Glomeromycotina</taxon>
        <taxon>Glomeromycetes</taxon>
        <taxon>Diversisporales</taxon>
        <taxon>Gigasporaceae</taxon>
        <taxon>Cetraspora</taxon>
    </lineage>
</organism>
<dbReference type="Pfam" id="PF07714">
    <property type="entry name" value="PK_Tyr_Ser-Thr"/>
    <property type="match status" value="1"/>
</dbReference>
<dbReference type="AlphaFoldDB" id="A0A9N9JIX9"/>
<reference evidence="2" key="1">
    <citation type="submission" date="2021-06" db="EMBL/GenBank/DDBJ databases">
        <authorList>
            <person name="Kallberg Y."/>
            <person name="Tangrot J."/>
            <person name="Rosling A."/>
        </authorList>
    </citation>
    <scope>NUCLEOTIDE SEQUENCE</scope>
    <source>
        <strain evidence="2">FL966</strain>
    </source>
</reference>
<gene>
    <name evidence="2" type="ORF">CPELLU_LOCUS16590</name>
</gene>
<feature type="non-terminal residue" evidence="2">
    <location>
        <position position="1"/>
    </location>
</feature>
<dbReference type="OrthoDB" id="2425228at2759"/>
<evidence type="ECO:0000259" key="1">
    <source>
        <dbReference type="PROSITE" id="PS50011"/>
    </source>
</evidence>
<dbReference type="InterPro" id="IPR001245">
    <property type="entry name" value="Ser-Thr/Tyr_kinase_cat_dom"/>
</dbReference>
<dbReference type="Gene3D" id="1.10.510.10">
    <property type="entry name" value="Transferase(Phosphotransferase) domain 1"/>
    <property type="match status" value="1"/>
</dbReference>
<dbReference type="EMBL" id="CAJVQA010024996">
    <property type="protein sequence ID" value="CAG8784501.1"/>
    <property type="molecule type" value="Genomic_DNA"/>
</dbReference>
<dbReference type="GO" id="GO:0005524">
    <property type="term" value="F:ATP binding"/>
    <property type="evidence" value="ECO:0007669"/>
    <property type="project" value="InterPro"/>
</dbReference>
<dbReference type="InterPro" id="IPR000719">
    <property type="entry name" value="Prot_kinase_dom"/>
</dbReference>
<dbReference type="SUPFAM" id="SSF56112">
    <property type="entry name" value="Protein kinase-like (PK-like)"/>
    <property type="match status" value="1"/>
</dbReference>
<feature type="domain" description="Protein kinase" evidence="1">
    <location>
        <begin position="44"/>
        <end position="210"/>
    </location>
</feature>
<sequence>METNKEIELKDNNDLDIPRLNKYYRSAWRSLELDNSKLDQRCDFLQNKFKNVNSFDKNEKMRCNNCHNLTYSIRLLQFIKQLGKMAAKKLLRYGKQLVILKMLNSSDKDKNNLDWFDEFAQYLIPCPGVTKDPNTGNFMLVLRHMMTNLRNFLLENNSTITWEQRYDILYEITSCLNEIHRKDHVHRDLHSEYAILMEQCWNATSENKPE</sequence>
<comment type="caution">
    <text evidence="2">The sequence shown here is derived from an EMBL/GenBank/DDBJ whole genome shotgun (WGS) entry which is preliminary data.</text>
</comment>
<evidence type="ECO:0000313" key="2">
    <source>
        <dbReference type="EMBL" id="CAG8784501.1"/>
    </source>
</evidence>
<protein>
    <submittedName>
        <fullName evidence="2">19228_t:CDS:1</fullName>
    </submittedName>
</protein>
<dbReference type="GO" id="GO:0004672">
    <property type="term" value="F:protein kinase activity"/>
    <property type="evidence" value="ECO:0007669"/>
    <property type="project" value="InterPro"/>
</dbReference>
<keyword evidence="3" id="KW-1185">Reference proteome</keyword>
<accession>A0A9N9JIX9</accession>
<dbReference type="PROSITE" id="PS50011">
    <property type="entry name" value="PROTEIN_KINASE_DOM"/>
    <property type="match status" value="1"/>
</dbReference>